<keyword evidence="2" id="KW-1003">Cell membrane</keyword>
<organism evidence="8 9">
    <name type="scientific">Paenibacillus validus</name>
    <dbReference type="NCBI Taxonomy" id="44253"/>
    <lineage>
        <taxon>Bacteria</taxon>
        <taxon>Bacillati</taxon>
        <taxon>Bacillota</taxon>
        <taxon>Bacilli</taxon>
        <taxon>Bacillales</taxon>
        <taxon>Paenibacillaceae</taxon>
        <taxon>Paenibacillus</taxon>
    </lineage>
</organism>
<feature type="transmembrane region" description="Helical" evidence="6">
    <location>
        <begin position="7"/>
        <end position="26"/>
    </location>
</feature>
<feature type="transmembrane region" description="Helical" evidence="6">
    <location>
        <begin position="76"/>
        <end position="100"/>
    </location>
</feature>
<dbReference type="Proteomes" id="UP000450917">
    <property type="component" value="Unassembled WGS sequence"/>
</dbReference>
<accession>A0A7X2ZDR0</accession>
<feature type="transmembrane region" description="Helical" evidence="6">
    <location>
        <begin position="250"/>
        <end position="271"/>
    </location>
</feature>
<dbReference type="InterPro" id="IPR008457">
    <property type="entry name" value="Cu-R_CopD_dom"/>
</dbReference>
<evidence type="ECO:0000313" key="9">
    <source>
        <dbReference type="Proteomes" id="UP000450917"/>
    </source>
</evidence>
<comment type="subcellular location">
    <subcellularLocation>
        <location evidence="1">Cell membrane</location>
        <topology evidence="1">Multi-pass membrane protein</topology>
    </subcellularLocation>
</comment>
<keyword evidence="4 6" id="KW-1133">Transmembrane helix</keyword>
<feature type="transmembrane region" description="Helical" evidence="6">
    <location>
        <begin position="314"/>
        <end position="333"/>
    </location>
</feature>
<dbReference type="RefSeq" id="WP_141336074.1">
    <property type="nucleotide sequence ID" value="NZ_JBDLZV010000001.1"/>
</dbReference>
<feature type="transmembrane region" description="Helical" evidence="6">
    <location>
        <begin position="340"/>
        <end position="361"/>
    </location>
</feature>
<feature type="transmembrane region" description="Helical" evidence="6">
    <location>
        <begin position="178"/>
        <end position="198"/>
    </location>
</feature>
<evidence type="ECO:0000259" key="7">
    <source>
        <dbReference type="Pfam" id="PF05425"/>
    </source>
</evidence>
<name>A0A7X2ZDR0_9BACL</name>
<evidence type="ECO:0000256" key="2">
    <source>
        <dbReference type="ARBA" id="ARBA00022475"/>
    </source>
</evidence>
<keyword evidence="3 6" id="KW-0812">Transmembrane</keyword>
<keyword evidence="9" id="KW-1185">Reference proteome</keyword>
<dbReference type="EMBL" id="WNZX01000020">
    <property type="protein sequence ID" value="MUG73049.1"/>
    <property type="molecule type" value="Genomic_DNA"/>
</dbReference>
<gene>
    <name evidence="8" type="ORF">GNP93_20665</name>
</gene>
<feature type="transmembrane region" description="Helical" evidence="6">
    <location>
        <begin position="38"/>
        <end position="56"/>
    </location>
</feature>
<protein>
    <submittedName>
        <fullName evidence="8">Copper resistance protein CopD</fullName>
    </submittedName>
</protein>
<keyword evidence="5 6" id="KW-0472">Membrane</keyword>
<evidence type="ECO:0000256" key="6">
    <source>
        <dbReference type="SAM" id="Phobius"/>
    </source>
</evidence>
<proteinExistence type="predicted"/>
<sequence>MVYITEFLLYCCFCILVGHQILTFVPEHKRPEIIVPDWLVNVSIVGIAVLSFFPLLRITTMLSGEFEAEFGVIFKGILFDFNIGHAWLITLVLAAVLISVRYIKKNTNEPKLEYITSIFTFALILAFGWASHCTASYQLKGFIPHGIHFLAVCIWIGTLLVVSWFSKNSDNWLAFLKWFSPVALICLVATISAGFFLMTLLVPDYVNSWIVPYGQALLFKHLFIIPLLTFAFINGVLVKRKLYSNPQFNPIPWVKAESIFALLVFSAMAVMGQQSPTENLAAVIQFEKPSALFQTFYQETIEPSTSIHLVPNETSILLAFIAVLFLLSMLILFQKRINSGLATVFGILFVCTAYTALMLGIQ</sequence>
<dbReference type="PANTHER" id="PTHR34820">
    <property type="entry name" value="INNER MEMBRANE PROTEIN YEBZ"/>
    <property type="match status" value="1"/>
</dbReference>
<feature type="transmembrane region" description="Helical" evidence="6">
    <location>
        <begin position="218"/>
        <end position="238"/>
    </location>
</feature>
<evidence type="ECO:0000256" key="4">
    <source>
        <dbReference type="ARBA" id="ARBA00022989"/>
    </source>
</evidence>
<feature type="transmembrane region" description="Helical" evidence="6">
    <location>
        <begin position="142"/>
        <end position="166"/>
    </location>
</feature>
<feature type="transmembrane region" description="Helical" evidence="6">
    <location>
        <begin position="112"/>
        <end position="130"/>
    </location>
</feature>
<dbReference type="Pfam" id="PF05425">
    <property type="entry name" value="CopD"/>
    <property type="match status" value="1"/>
</dbReference>
<comment type="caution">
    <text evidence="8">The sequence shown here is derived from an EMBL/GenBank/DDBJ whole genome shotgun (WGS) entry which is preliminary data.</text>
</comment>
<reference evidence="8 9" key="1">
    <citation type="submission" date="2019-11" db="EMBL/GenBank/DDBJ databases">
        <title>Draft genome sequences of five Paenibacillus species of dairy origin.</title>
        <authorList>
            <person name="Olajide A.M."/>
            <person name="Chen S."/>
            <person name="Lapointe G."/>
        </authorList>
    </citation>
    <scope>NUCLEOTIDE SEQUENCE [LARGE SCALE GENOMIC DNA]</scope>
    <source>
        <strain evidence="8 9">2CS3</strain>
    </source>
</reference>
<dbReference type="AlphaFoldDB" id="A0A7X2ZDR0"/>
<evidence type="ECO:0000256" key="1">
    <source>
        <dbReference type="ARBA" id="ARBA00004651"/>
    </source>
</evidence>
<evidence type="ECO:0000256" key="3">
    <source>
        <dbReference type="ARBA" id="ARBA00022692"/>
    </source>
</evidence>
<evidence type="ECO:0000256" key="5">
    <source>
        <dbReference type="ARBA" id="ARBA00023136"/>
    </source>
</evidence>
<dbReference type="GO" id="GO:0005886">
    <property type="term" value="C:plasma membrane"/>
    <property type="evidence" value="ECO:0007669"/>
    <property type="project" value="UniProtKB-SubCell"/>
</dbReference>
<feature type="domain" description="Copper resistance protein D" evidence="7">
    <location>
        <begin position="174"/>
        <end position="270"/>
    </location>
</feature>
<dbReference type="GO" id="GO:0006825">
    <property type="term" value="P:copper ion transport"/>
    <property type="evidence" value="ECO:0007669"/>
    <property type="project" value="InterPro"/>
</dbReference>
<dbReference type="InterPro" id="IPR032694">
    <property type="entry name" value="CopC/D"/>
</dbReference>
<evidence type="ECO:0000313" key="8">
    <source>
        <dbReference type="EMBL" id="MUG73049.1"/>
    </source>
</evidence>
<dbReference type="PANTHER" id="PTHR34820:SF4">
    <property type="entry name" value="INNER MEMBRANE PROTEIN YEBZ"/>
    <property type="match status" value="1"/>
</dbReference>